<feature type="transmembrane region" description="Helical" evidence="4">
    <location>
        <begin position="61"/>
        <end position="90"/>
    </location>
</feature>
<dbReference type="Gene3D" id="3.40.50.150">
    <property type="entry name" value="Vaccinia Virus protein VP39"/>
    <property type="match status" value="1"/>
</dbReference>
<keyword evidence="6" id="KW-1185">Reference proteome</keyword>
<dbReference type="SUPFAM" id="SSF53335">
    <property type="entry name" value="S-adenosyl-L-methionine-dependent methyltransferases"/>
    <property type="match status" value="1"/>
</dbReference>
<evidence type="ECO:0000256" key="1">
    <source>
        <dbReference type="ARBA" id="ARBA00022603"/>
    </source>
</evidence>
<dbReference type="RefSeq" id="WP_091567190.1">
    <property type="nucleotide sequence ID" value="NZ_FNHP01000002.1"/>
</dbReference>
<dbReference type="GO" id="GO:0016279">
    <property type="term" value="F:protein-lysine N-methyltransferase activity"/>
    <property type="evidence" value="ECO:0007669"/>
    <property type="project" value="InterPro"/>
</dbReference>
<dbReference type="EMBL" id="FNHP01000002">
    <property type="protein sequence ID" value="SDM11504.1"/>
    <property type="molecule type" value="Genomic_DNA"/>
</dbReference>
<dbReference type="STRING" id="1527607.SAMN05428957_102390"/>
<feature type="transmembrane region" description="Helical" evidence="4">
    <location>
        <begin position="31"/>
        <end position="49"/>
    </location>
</feature>
<dbReference type="OrthoDB" id="5611641at2"/>
<dbReference type="PANTHER" id="PTHR13610">
    <property type="entry name" value="METHYLTRANSFERASE DOMAIN-CONTAINING PROTEIN"/>
    <property type="match status" value="1"/>
</dbReference>
<dbReference type="Proteomes" id="UP000198552">
    <property type="component" value="Unassembled WGS sequence"/>
</dbReference>
<keyword evidence="4" id="KW-1133">Transmembrane helix</keyword>
<organism evidence="5 6">
    <name type="scientific">Oryzisolibacter propanilivorax</name>
    <dbReference type="NCBI Taxonomy" id="1527607"/>
    <lineage>
        <taxon>Bacteria</taxon>
        <taxon>Pseudomonadati</taxon>
        <taxon>Pseudomonadota</taxon>
        <taxon>Betaproteobacteria</taxon>
        <taxon>Burkholderiales</taxon>
        <taxon>Comamonadaceae</taxon>
        <taxon>Oryzisolibacter</taxon>
    </lineage>
</organism>
<keyword evidence="3" id="KW-0949">S-adenosyl-L-methionine</keyword>
<evidence type="ECO:0000313" key="6">
    <source>
        <dbReference type="Proteomes" id="UP000198552"/>
    </source>
</evidence>
<evidence type="ECO:0000256" key="4">
    <source>
        <dbReference type="SAM" id="Phobius"/>
    </source>
</evidence>
<accession>A0A1G9QKE5</accession>
<evidence type="ECO:0000256" key="2">
    <source>
        <dbReference type="ARBA" id="ARBA00022679"/>
    </source>
</evidence>
<sequence>MSRLLRWPLPALLAWGGAWLLYLALLPRLGPVGALLAAGSCGALASLLADRWWRRAMVALGFPLSLALTGAAAVPAWAWLAPLAVLLLLYPVHAWRDAPLFPTPAGALLGLAQAAPLPPGARVLDAGCGLGDGLRALHAAYPQARLEGVEWSWPLVLLCRLRCRRLARVRRGDLWADDWRGYQLVYVFQRPESMARVADKARRELTPGSWLVSLAFEVPGWVPTARLPAPAPQSALWLYRIPDDAGGANGNRRQ</sequence>
<keyword evidence="2" id="KW-0808">Transferase</keyword>
<feature type="transmembrane region" description="Helical" evidence="4">
    <location>
        <begin position="7"/>
        <end position="25"/>
    </location>
</feature>
<keyword evidence="4" id="KW-0472">Membrane</keyword>
<dbReference type="PANTHER" id="PTHR13610:SF9">
    <property type="entry name" value="FI06469P"/>
    <property type="match status" value="1"/>
</dbReference>
<dbReference type="InterPro" id="IPR029063">
    <property type="entry name" value="SAM-dependent_MTases_sf"/>
</dbReference>
<evidence type="ECO:0000256" key="3">
    <source>
        <dbReference type="ARBA" id="ARBA00022691"/>
    </source>
</evidence>
<reference evidence="6" key="1">
    <citation type="submission" date="2016-10" db="EMBL/GenBank/DDBJ databases">
        <authorList>
            <person name="Varghese N."/>
            <person name="Submissions S."/>
        </authorList>
    </citation>
    <scope>NUCLEOTIDE SEQUENCE [LARGE SCALE GENOMIC DNA]</scope>
    <source>
        <strain evidence="6">EPL6</strain>
    </source>
</reference>
<dbReference type="GO" id="GO:0032259">
    <property type="term" value="P:methylation"/>
    <property type="evidence" value="ECO:0007669"/>
    <property type="project" value="UniProtKB-KW"/>
</dbReference>
<name>A0A1G9QKE5_9BURK</name>
<dbReference type="InterPro" id="IPR026170">
    <property type="entry name" value="FAM173A/B"/>
</dbReference>
<keyword evidence="1" id="KW-0489">Methyltransferase</keyword>
<gene>
    <name evidence="5" type="ORF">SAMN05428957_102390</name>
</gene>
<evidence type="ECO:0000313" key="5">
    <source>
        <dbReference type="EMBL" id="SDM11504.1"/>
    </source>
</evidence>
<protein>
    <recommendedName>
        <fullName evidence="7">Methyltransferase type 12</fullName>
    </recommendedName>
</protein>
<evidence type="ECO:0008006" key="7">
    <source>
        <dbReference type="Google" id="ProtNLM"/>
    </source>
</evidence>
<proteinExistence type="predicted"/>
<keyword evidence="4" id="KW-0812">Transmembrane</keyword>
<dbReference type="AlphaFoldDB" id="A0A1G9QKE5"/>